<dbReference type="VEuPathDB" id="VectorBase:ADIR010837"/>
<dbReference type="InterPro" id="IPR007110">
    <property type="entry name" value="Ig-like_dom"/>
</dbReference>
<evidence type="ECO:0000313" key="6">
    <source>
        <dbReference type="Proteomes" id="UP000075884"/>
    </source>
</evidence>
<name>A0A182NT47_9DIPT</name>
<accession>A0A182NT47</accession>
<evidence type="ECO:0000256" key="1">
    <source>
        <dbReference type="ARBA" id="ARBA00022729"/>
    </source>
</evidence>
<feature type="domain" description="Ig-like" evidence="4">
    <location>
        <begin position="264"/>
        <end position="365"/>
    </location>
</feature>
<evidence type="ECO:0000256" key="2">
    <source>
        <dbReference type="ARBA" id="ARBA00023157"/>
    </source>
</evidence>
<dbReference type="GO" id="GO:0030424">
    <property type="term" value="C:axon"/>
    <property type="evidence" value="ECO:0007669"/>
    <property type="project" value="TreeGrafter"/>
</dbReference>
<dbReference type="Pfam" id="PF07679">
    <property type="entry name" value="I-set"/>
    <property type="match status" value="1"/>
</dbReference>
<reference evidence="6" key="1">
    <citation type="submission" date="2013-03" db="EMBL/GenBank/DDBJ databases">
        <title>The Genome Sequence of Anopheles dirus WRAIR2.</title>
        <authorList>
            <consortium name="The Broad Institute Genomics Platform"/>
            <person name="Neafsey D.E."/>
            <person name="Walton C."/>
            <person name="Walker B."/>
            <person name="Young S.K."/>
            <person name="Zeng Q."/>
            <person name="Gargeya S."/>
            <person name="Fitzgerald M."/>
            <person name="Haas B."/>
            <person name="Abouelleil A."/>
            <person name="Allen A.W."/>
            <person name="Alvarado L."/>
            <person name="Arachchi H.M."/>
            <person name="Berlin A.M."/>
            <person name="Chapman S.B."/>
            <person name="Gainer-Dewar J."/>
            <person name="Goldberg J."/>
            <person name="Griggs A."/>
            <person name="Gujja S."/>
            <person name="Hansen M."/>
            <person name="Howarth C."/>
            <person name="Imamovic A."/>
            <person name="Ireland A."/>
            <person name="Larimer J."/>
            <person name="McCowan C."/>
            <person name="Murphy C."/>
            <person name="Pearson M."/>
            <person name="Poon T.W."/>
            <person name="Priest M."/>
            <person name="Roberts A."/>
            <person name="Saif S."/>
            <person name="Shea T."/>
            <person name="Sisk P."/>
            <person name="Sykes S."/>
            <person name="Wortman J."/>
            <person name="Nusbaum C."/>
            <person name="Birren B."/>
        </authorList>
    </citation>
    <scope>NUCLEOTIDE SEQUENCE [LARGE SCALE GENOMIC DNA]</scope>
    <source>
        <strain evidence="6">WRAIR2</strain>
    </source>
</reference>
<dbReference type="Gene3D" id="2.60.40.10">
    <property type="entry name" value="Immunoglobulins"/>
    <property type="match status" value="5"/>
</dbReference>
<feature type="domain" description="Ig-like" evidence="4">
    <location>
        <begin position="471"/>
        <end position="560"/>
    </location>
</feature>
<reference evidence="5" key="2">
    <citation type="submission" date="2020-05" db="UniProtKB">
        <authorList>
            <consortium name="EnsemblMetazoa"/>
        </authorList>
    </citation>
    <scope>IDENTIFICATION</scope>
    <source>
        <strain evidence="5">WRAIR2</strain>
    </source>
</reference>
<dbReference type="InterPro" id="IPR013783">
    <property type="entry name" value="Ig-like_fold"/>
</dbReference>
<evidence type="ECO:0000259" key="4">
    <source>
        <dbReference type="PROSITE" id="PS50835"/>
    </source>
</evidence>
<dbReference type="STRING" id="7168.A0A182NT47"/>
<dbReference type="EnsemblMetazoa" id="ADIR010837-RA">
    <property type="protein sequence ID" value="ADIR010837-PA"/>
    <property type="gene ID" value="ADIR010837"/>
</dbReference>
<dbReference type="SUPFAM" id="SSF48726">
    <property type="entry name" value="Immunoglobulin"/>
    <property type="match status" value="5"/>
</dbReference>
<dbReference type="GO" id="GO:0005886">
    <property type="term" value="C:plasma membrane"/>
    <property type="evidence" value="ECO:0007669"/>
    <property type="project" value="TreeGrafter"/>
</dbReference>
<dbReference type="InterPro" id="IPR013098">
    <property type="entry name" value="Ig_I-set"/>
</dbReference>
<sequence length="570" mass="64393">MENVSAKMVGMYYCVNQQSYYNNRHLTLDRLVKMRQASRIYIYVNDPAHPLVPIDGIVFKVYRGDFFVSPCKPTLPIVDVEFYRTNEGDGTQLNESIESNIRSGPLKVVRTKGAEHMFTMSGELIIENLIRANTGRYWCIVEDQNGNEKNSTFKVHVRHSSENFVILREKSNRSRINVHRSGPLDIVFECRSSPVNITYLWMNNSGKEITAEKDGKYELSHTDMHVKLRINDPNVNDTGNYTLRVTAGTVSIQQQIEVYVYAKPVVQIEQSTEGKFMRMGDKVSFTCRATGFPCPEISLQFWQCKILQNCSIGDMTSSSWHPSNGTDETCINNSGVLILDATAAGVVYCSARNSEGNDTTQLLVSGPISGITMEIDPNEIITVGDHVAIVCSADVFNYKNEINFKHNDKVLQQSDGVQISYPNNYYAWQARIDIESVQHKHDGEIYCQVKTISDTFDTREINLHVIDPAKPRLVSGKSNETLAVELTRALRLDCDVVGTPDPTISWLKNGSSLVLDAGSNRVQLNRTTLAFEFLREKDLGIYACRAENKMGSIEKYWKVEVQEVEVRKVE</sequence>
<dbReference type="FunFam" id="2.60.40.10:FF:001641">
    <property type="entry name" value="Myoblast growth factor receptor egl-15"/>
    <property type="match status" value="1"/>
</dbReference>
<evidence type="ECO:0000313" key="5">
    <source>
        <dbReference type="EnsemblMetazoa" id="ADIR010837-PA"/>
    </source>
</evidence>
<dbReference type="AlphaFoldDB" id="A0A182NT47"/>
<protein>
    <recommendedName>
        <fullName evidence="4">Ig-like domain-containing protein</fullName>
    </recommendedName>
</protein>
<dbReference type="PANTHER" id="PTHR45080">
    <property type="entry name" value="CONTACTIN 5"/>
    <property type="match status" value="1"/>
</dbReference>
<dbReference type="GO" id="GO:0008046">
    <property type="term" value="F:axon guidance receptor activity"/>
    <property type="evidence" value="ECO:0007669"/>
    <property type="project" value="TreeGrafter"/>
</dbReference>
<dbReference type="GO" id="GO:0043025">
    <property type="term" value="C:neuronal cell body"/>
    <property type="evidence" value="ECO:0007669"/>
    <property type="project" value="TreeGrafter"/>
</dbReference>
<organism evidence="5 6">
    <name type="scientific">Anopheles dirus</name>
    <dbReference type="NCBI Taxonomy" id="7168"/>
    <lineage>
        <taxon>Eukaryota</taxon>
        <taxon>Metazoa</taxon>
        <taxon>Ecdysozoa</taxon>
        <taxon>Arthropoda</taxon>
        <taxon>Hexapoda</taxon>
        <taxon>Insecta</taxon>
        <taxon>Pterygota</taxon>
        <taxon>Neoptera</taxon>
        <taxon>Endopterygota</taxon>
        <taxon>Diptera</taxon>
        <taxon>Nematocera</taxon>
        <taxon>Culicoidea</taxon>
        <taxon>Culicidae</taxon>
        <taxon>Anophelinae</taxon>
        <taxon>Anopheles</taxon>
    </lineage>
</organism>
<dbReference type="InterPro" id="IPR003599">
    <property type="entry name" value="Ig_sub"/>
</dbReference>
<keyword evidence="6" id="KW-1185">Reference proteome</keyword>
<dbReference type="InterPro" id="IPR036179">
    <property type="entry name" value="Ig-like_dom_sf"/>
</dbReference>
<dbReference type="InterPro" id="IPR003598">
    <property type="entry name" value="Ig_sub2"/>
</dbReference>
<keyword evidence="1" id="KW-0732">Signal</keyword>
<dbReference type="Proteomes" id="UP000075884">
    <property type="component" value="Unassembled WGS sequence"/>
</dbReference>
<dbReference type="GO" id="GO:0050808">
    <property type="term" value="P:synapse organization"/>
    <property type="evidence" value="ECO:0007669"/>
    <property type="project" value="TreeGrafter"/>
</dbReference>
<keyword evidence="3" id="KW-0393">Immunoglobulin domain</keyword>
<dbReference type="InterPro" id="IPR050958">
    <property type="entry name" value="Cell_Adh-Cytoskel_Orgn"/>
</dbReference>
<dbReference type="SMART" id="SM00409">
    <property type="entry name" value="IG"/>
    <property type="match status" value="5"/>
</dbReference>
<dbReference type="SMART" id="SM00408">
    <property type="entry name" value="IGc2"/>
    <property type="match status" value="4"/>
</dbReference>
<evidence type="ECO:0000256" key="3">
    <source>
        <dbReference type="ARBA" id="ARBA00023319"/>
    </source>
</evidence>
<proteinExistence type="predicted"/>
<dbReference type="PROSITE" id="PS50835">
    <property type="entry name" value="IG_LIKE"/>
    <property type="match status" value="2"/>
</dbReference>
<keyword evidence="2" id="KW-1015">Disulfide bond</keyword>
<dbReference type="GO" id="GO:0007156">
    <property type="term" value="P:homophilic cell adhesion via plasma membrane adhesion molecules"/>
    <property type="evidence" value="ECO:0007669"/>
    <property type="project" value="TreeGrafter"/>
</dbReference>
<dbReference type="PANTHER" id="PTHR45080:SF8">
    <property type="entry name" value="IG-LIKE DOMAIN-CONTAINING PROTEIN"/>
    <property type="match status" value="1"/>
</dbReference>